<organism evidence="3 4">
    <name type="scientific">Caulobacter flavus</name>
    <dbReference type="NCBI Taxonomy" id="1679497"/>
    <lineage>
        <taxon>Bacteria</taxon>
        <taxon>Pseudomonadati</taxon>
        <taxon>Pseudomonadota</taxon>
        <taxon>Alphaproteobacteria</taxon>
        <taxon>Caulobacterales</taxon>
        <taxon>Caulobacteraceae</taxon>
        <taxon>Caulobacter</taxon>
    </lineage>
</organism>
<dbReference type="PANTHER" id="PTHR12126">
    <property type="entry name" value="NADH-UBIQUINONE OXIDOREDUCTASE 39 KDA SUBUNIT-RELATED"/>
    <property type="match status" value="1"/>
</dbReference>
<accession>A0A2N5CKI4</accession>
<gene>
    <name evidence="2" type="ORF">C1707_16160</name>
    <name evidence="3" type="ORF">CFHF_26820</name>
</gene>
<name>A0A2N5CKI4_9CAUL</name>
<reference evidence="2 5" key="2">
    <citation type="submission" date="2018-01" db="EMBL/GenBank/DDBJ databases">
        <title>Complete genome sequence of Caulobacter flavus RHGG3.</title>
        <authorList>
            <person name="Yang E."/>
        </authorList>
    </citation>
    <scope>NUCLEOTIDE SEQUENCE [LARGE SCALE GENOMIC DNA]</scope>
    <source>
        <strain evidence="2 5">RHGG3</strain>
    </source>
</reference>
<evidence type="ECO:0000313" key="5">
    <source>
        <dbReference type="Proteomes" id="UP000281192"/>
    </source>
</evidence>
<keyword evidence="5" id="KW-1185">Reference proteome</keyword>
<dbReference type="Pfam" id="PF13460">
    <property type="entry name" value="NAD_binding_10"/>
    <property type="match status" value="1"/>
</dbReference>
<dbReference type="SUPFAM" id="SSF51735">
    <property type="entry name" value="NAD(P)-binding Rossmann-fold domains"/>
    <property type="match status" value="1"/>
</dbReference>
<dbReference type="EMBL" id="CP026100">
    <property type="protein sequence ID" value="AYV49613.1"/>
    <property type="molecule type" value="Genomic_DNA"/>
</dbReference>
<dbReference type="OrthoDB" id="9771302at2"/>
<evidence type="ECO:0000313" key="4">
    <source>
        <dbReference type="Proteomes" id="UP000234483"/>
    </source>
</evidence>
<dbReference type="Gene3D" id="3.40.50.720">
    <property type="entry name" value="NAD(P)-binding Rossmann-like Domain"/>
    <property type="match status" value="1"/>
</dbReference>
<dbReference type="InterPro" id="IPR051207">
    <property type="entry name" value="ComplexI_NDUFA9_subunit"/>
</dbReference>
<feature type="domain" description="NAD(P)-binding" evidence="1">
    <location>
        <begin position="7"/>
        <end position="135"/>
    </location>
</feature>
<protein>
    <submittedName>
        <fullName evidence="3">NmrA family transcriptional regulator</fullName>
    </submittedName>
</protein>
<dbReference type="InterPro" id="IPR036291">
    <property type="entry name" value="NAD(P)-bd_dom_sf"/>
</dbReference>
<evidence type="ECO:0000313" key="3">
    <source>
        <dbReference type="EMBL" id="PLR05856.1"/>
    </source>
</evidence>
<dbReference type="InterPro" id="IPR016040">
    <property type="entry name" value="NAD(P)-bd_dom"/>
</dbReference>
<dbReference type="EMBL" id="PJRQ01000057">
    <property type="protein sequence ID" value="PLR05856.1"/>
    <property type="molecule type" value="Genomic_DNA"/>
</dbReference>
<proteinExistence type="predicted"/>
<dbReference type="RefSeq" id="WP_101715987.1">
    <property type="nucleotide sequence ID" value="NZ_CP026100.1"/>
</dbReference>
<evidence type="ECO:0000259" key="1">
    <source>
        <dbReference type="Pfam" id="PF13460"/>
    </source>
</evidence>
<dbReference type="KEGG" id="cfh:C1707_16160"/>
<dbReference type="Proteomes" id="UP000281192">
    <property type="component" value="Chromosome"/>
</dbReference>
<sequence length="252" mass="27122">MNIVVAGGTGCVGSKLVEILRRQGHEARVAARTAGVDVLTRQGLDEVMVGADVVVDVLNSPSFDDAPAMAFFETSSRNILEAAAAEGVKHYLALSIVGCERLQASGYFRAKLAQERLIREAGVPYSILRSTQFFEFLDRVVEDSLDGDVVRLAPARVQFIAAGDVAAALADITGRAPANDTIEVAGPDPFRLDDLVRRFLAARQDGRAVVADPQALYFGAPLTDETLIAGSIPRFGHTEFDNWIRRLAKIPA</sequence>
<dbReference type="AlphaFoldDB" id="A0A2N5CKI4"/>
<dbReference type="Proteomes" id="UP000234483">
    <property type="component" value="Unassembled WGS sequence"/>
</dbReference>
<evidence type="ECO:0000313" key="2">
    <source>
        <dbReference type="EMBL" id="AYV49613.1"/>
    </source>
</evidence>
<dbReference type="PANTHER" id="PTHR12126:SF11">
    <property type="entry name" value="NADH DEHYDROGENASE [UBIQUINONE] 1 ALPHA SUBCOMPLEX SUBUNIT 9, MITOCHONDRIAL"/>
    <property type="match status" value="1"/>
</dbReference>
<reference evidence="3 4" key="1">
    <citation type="submission" date="2017-12" db="EMBL/GenBank/DDBJ databases">
        <title>The genome sequence of Caulobacter flavus CGMCC1 15093.</title>
        <authorList>
            <person name="Gao J."/>
            <person name="Mao X."/>
            <person name="Sun J."/>
        </authorList>
    </citation>
    <scope>NUCLEOTIDE SEQUENCE [LARGE SCALE GENOMIC DNA]</scope>
    <source>
        <strain evidence="3 4">CGMCC1 15093</strain>
    </source>
</reference>
<dbReference type="GO" id="GO:0044877">
    <property type="term" value="F:protein-containing complex binding"/>
    <property type="evidence" value="ECO:0007669"/>
    <property type="project" value="TreeGrafter"/>
</dbReference>